<sequence length="72" mass="8385">MNEEKHPDSDPLHHVAKIRRKLQELAEHCRDDIPKIHEPKAKVLFETTAEVLIGLQTAYEHYTTQAEPAMQR</sequence>
<organism evidence="1 2">
    <name type="scientific">Luteolibacter ambystomatis</name>
    <dbReference type="NCBI Taxonomy" id="2824561"/>
    <lineage>
        <taxon>Bacteria</taxon>
        <taxon>Pseudomonadati</taxon>
        <taxon>Verrucomicrobiota</taxon>
        <taxon>Verrucomicrobiia</taxon>
        <taxon>Verrucomicrobiales</taxon>
        <taxon>Verrucomicrobiaceae</taxon>
        <taxon>Luteolibacter</taxon>
    </lineage>
</organism>
<evidence type="ECO:0000313" key="2">
    <source>
        <dbReference type="Proteomes" id="UP000676169"/>
    </source>
</evidence>
<proteinExistence type="predicted"/>
<reference evidence="1" key="1">
    <citation type="submission" date="2021-04" db="EMBL/GenBank/DDBJ databases">
        <title>Luteolibacter sp. 32A isolated from the skin of an Anderson's salamander (Ambystoma andersonii).</title>
        <authorList>
            <person name="Spergser J."/>
            <person name="Busse H.-J."/>
        </authorList>
    </citation>
    <scope>NUCLEOTIDE SEQUENCE</scope>
    <source>
        <strain evidence="1">32A</strain>
    </source>
</reference>
<name>A0A975IXN2_9BACT</name>
<dbReference type="RefSeq" id="WP_211629257.1">
    <property type="nucleotide sequence ID" value="NZ_CP073100.1"/>
</dbReference>
<accession>A0A975IXN2</accession>
<dbReference type="KEGG" id="lamb:KBB96_10275"/>
<dbReference type="Proteomes" id="UP000676169">
    <property type="component" value="Chromosome"/>
</dbReference>
<gene>
    <name evidence="1" type="ORF">KBB96_10275</name>
</gene>
<dbReference type="AlphaFoldDB" id="A0A975IXN2"/>
<evidence type="ECO:0000313" key="1">
    <source>
        <dbReference type="EMBL" id="QUE49259.1"/>
    </source>
</evidence>
<keyword evidence="2" id="KW-1185">Reference proteome</keyword>
<dbReference type="EMBL" id="CP073100">
    <property type="protein sequence ID" value="QUE49259.1"/>
    <property type="molecule type" value="Genomic_DNA"/>
</dbReference>
<protein>
    <submittedName>
        <fullName evidence="1">Uncharacterized protein</fullName>
    </submittedName>
</protein>